<evidence type="ECO:0000256" key="3">
    <source>
        <dbReference type="ARBA" id="ARBA00016337"/>
    </source>
</evidence>
<dbReference type="Proteomes" id="UP001634747">
    <property type="component" value="Unassembled WGS sequence"/>
</dbReference>
<evidence type="ECO:0000256" key="11">
    <source>
        <dbReference type="SAM" id="SignalP"/>
    </source>
</evidence>
<evidence type="ECO:0000256" key="8">
    <source>
        <dbReference type="ARBA" id="ARBA00022842"/>
    </source>
</evidence>
<keyword evidence="8" id="KW-0460">Magnesium</keyword>
<keyword evidence="7" id="KW-0274">FAD</keyword>
<accession>A0ABW9KK20</accession>
<dbReference type="InterPro" id="IPR024932">
    <property type="entry name" value="ApbE"/>
</dbReference>
<keyword evidence="4" id="KW-0285">Flavoprotein</keyword>
<dbReference type="SUPFAM" id="SSF143631">
    <property type="entry name" value="ApbE-like"/>
    <property type="match status" value="1"/>
</dbReference>
<evidence type="ECO:0000256" key="5">
    <source>
        <dbReference type="ARBA" id="ARBA00022679"/>
    </source>
</evidence>
<dbReference type="Pfam" id="PF10029">
    <property type="entry name" value="DUF2271"/>
    <property type="match status" value="1"/>
</dbReference>
<feature type="signal peptide" evidence="11">
    <location>
        <begin position="1"/>
        <end position="25"/>
    </location>
</feature>
<dbReference type="Gene3D" id="3.10.520.10">
    <property type="entry name" value="ApbE-like domains"/>
    <property type="match status" value="1"/>
</dbReference>
<dbReference type="InterPro" id="IPR003374">
    <property type="entry name" value="ApbE-like_sf"/>
</dbReference>
<organism evidence="12 13">
    <name type="scientific">Terriglobus aquaticus</name>
    <dbReference type="NCBI Taxonomy" id="940139"/>
    <lineage>
        <taxon>Bacteria</taxon>
        <taxon>Pseudomonadati</taxon>
        <taxon>Acidobacteriota</taxon>
        <taxon>Terriglobia</taxon>
        <taxon>Terriglobales</taxon>
        <taxon>Acidobacteriaceae</taxon>
        <taxon>Terriglobus</taxon>
    </lineage>
</organism>
<keyword evidence="6" id="KW-0479">Metal-binding</keyword>
<evidence type="ECO:0000256" key="1">
    <source>
        <dbReference type="ARBA" id="ARBA00001946"/>
    </source>
</evidence>
<evidence type="ECO:0000256" key="9">
    <source>
        <dbReference type="ARBA" id="ARBA00031306"/>
    </source>
</evidence>
<comment type="catalytic activity">
    <reaction evidence="10">
        <text>L-threonyl-[protein] + FAD = FMN-L-threonyl-[protein] + AMP + H(+)</text>
        <dbReference type="Rhea" id="RHEA:36847"/>
        <dbReference type="Rhea" id="RHEA-COMP:11060"/>
        <dbReference type="Rhea" id="RHEA-COMP:11061"/>
        <dbReference type="ChEBI" id="CHEBI:15378"/>
        <dbReference type="ChEBI" id="CHEBI:30013"/>
        <dbReference type="ChEBI" id="CHEBI:57692"/>
        <dbReference type="ChEBI" id="CHEBI:74257"/>
        <dbReference type="ChEBI" id="CHEBI:456215"/>
        <dbReference type="EC" id="2.7.1.180"/>
    </reaction>
</comment>
<comment type="caution">
    <text evidence="12">The sequence shown here is derived from an EMBL/GenBank/DDBJ whole genome shotgun (WGS) entry which is preliminary data.</text>
</comment>
<reference evidence="12 13" key="1">
    <citation type="submission" date="2024-12" db="EMBL/GenBank/DDBJ databases">
        <authorList>
            <person name="Lee Y."/>
        </authorList>
    </citation>
    <scope>NUCLEOTIDE SEQUENCE [LARGE SCALE GENOMIC DNA]</scope>
    <source>
        <strain evidence="12 13">03SUJ4</strain>
    </source>
</reference>
<keyword evidence="11" id="KW-0732">Signal</keyword>
<comment type="cofactor">
    <cofactor evidence="1">
        <name>Mg(2+)</name>
        <dbReference type="ChEBI" id="CHEBI:18420"/>
    </cofactor>
</comment>
<evidence type="ECO:0000313" key="13">
    <source>
        <dbReference type="Proteomes" id="UP001634747"/>
    </source>
</evidence>
<keyword evidence="5" id="KW-0808">Transferase</keyword>
<protein>
    <recommendedName>
        <fullName evidence="3">FAD:protein FMN transferase</fullName>
        <ecNumber evidence="2">2.7.1.180</ecNumber>
    </recommendedName>
    <alternativeName>
        <fullName evidence="9">Flavin transferase</fullName>
    </alternativeName>
</protein>
<sequence length="514" mass="55707">MPRPFSLALAAVSALTAAYPSPLLAAPELAAHTSGIWTAHHENVLGTSLELRLRAASQADADRAEQALLAEFDRQSAILSAWDTSSEFSRWQATRGTAVRVSPELLGTLARFDHWKRQTDNLLNAAAADAAAIWQQAGTTDERPAPAVLQASAVRMQQPQWQLDAVHNTATRLSGSPLVLASFVKSRISQAAANAALAAGATGVMLNVGGDIVLRGDMTQRVSIADPSSDAENSAPLDTVLLRDRAIATSGGYRRNSTLNGEQISHLIDPRTAQPATAVLSASVVAPDAEQAGALATALAIASPAEAHRLLRDFPAVDALVVYRDGDRLQTANWSRLQEPRLDRTVFRAAPRAAGAAPANAAWNQNLDLTIKLDLPRTDDPRYRRPYVAVWIEDEDKYPVRTVALWFQKPKWLNELKTWYRDDRLRNLSEGTDLSATISSATRAPGVYTLKWDGKDNSGKLVKPGKYTVCVEAAREHGGYGLSRYTMDFNGTPQQTTLPPQPEVGTVQLDYAKR</sequence>
<evidence type="ECO:0000256" key="10">
    <source>
        <dbReference type="ARBA" id="ARBA00048540"/>
    </source>
</evidence>
<gene>
    <name evidence="12" type="ORF">ACK2TP_07795</name>
</gene>
<evidence type="ECO:0000256" key="6">
    <source>
        <dbReference type="ARBA" id="ARBA00022723"/>
    </source>
</evidence>
<evidence type="ECO:0000256" key="2">
    <source>
        <dbReference type="ARBA" id="ARBA00011955"/>
    </source>
</evidence>
<evidence type="ECO:0000313" key="12">
    <source>
        <dbReference type="EMBL" id="MFN2975663.1"/>
    </source>
</evidence>
<dbReference type="Gene3D" id="2.60.40.4070">
    <property type="match status" value="1"/>
</dbReference>
<dbReference type="RefSeq" id="WP_263412818.1">
    <property type="nucleotide sequence ID" value="NZ_BAABBH010000001.1"/>
</dbReference>
<dbReference type="EMBL" id="JBJYXY010000001">
    <property type="protein sequence ID" value="MFN2975663.1"/>
    <property type="molecule type" value="Genomic_DNA"/>
</dbReference>
<proteinExistence type="predicted"/>
<keyword evidence="13" id="KW-1185">Reference proteome</keyword>
<name>A0ABW9KK20_9BACT</name>
<evidence type="ECO:0000256" key="4">
    <source>
        <dbReference type="ARBA" id="ARBA00022630"/>
    </source>
</evidence>
<dbReference type="Pfam" id="PF02424">
    <property type="entry name" value="ApbE"/>
    <property type="match status" value="1"/>
</dbReference>
<feature type="chain" id="PRO_5046128089" description="FAD:protein FMN transferase" evidence="11">
    <location>
        <begin position="26"/>
        <end position="514"/>
    </location>
</feature>
<evidence type="ECO:0000256" key="7">
    <source>
        <dbReference type="ARBA" id="ARBA00022827"/>
    </source>
</evidence>
<dbReference type="EC" id="2.7.1.180" evidence="2"/>
<dbReference type="PANTHER" id="PTHR30040">
    <property type="entry name" value="THIAMINE BIOSYNTHESIS LIPOPROTEIN APBE"/>
    <property type="match status" value="1"/>
</dbReference>
<dbReference type="InterPro" id="IPR014469">
    <property type="entry name" value="DUF2271"/>
</dbReference>
<dbReference type="PANTHER" id="PTHR30040:SF2">
    <property type="entry name" value="FAD:PROTEIN FMN TRANSFERASE"/>
    <property type="match status" value="1"/>
</dbReference>